<keyword evidence="3" id="KW-1185">Reference proteome</keyword>
<sequence length="74" mass="8784">MRSWVIHLVREWLTVCQMFITHCKEDREKLSIMFSFYWEIIAIESFVQIIYSLCMSAGCVMTCLNLFFLYGSGN</sequence>
<dbReference type="AlphaFoldDB" id="A0A251N8I5"/>
<organism evidence="2 3">
    <name type="scientific">Prunus persica</name>
    <name type="common">Peach</name>
    <name type="synonym">Amygdalus persica</name>
    <dbReference type="NCBI Taxonomy" id="3760"/>
    <lineage>
        <taxon>Eukaryota</taxon>
        <taxon>Viridiplantae</taxon>
        <taxon>Streptophyta</taxon>
        <taxon>Embryophyta</taxon>
        <taxon>Tracheophyta</taxon>
        <taxon>Spermatophyta</taxon>
        <taxon>Magnoliopsida</taxon>
        <taxon>eudicotyledons</taxon>
        <taxon>Gunneridae</taxon>
        <taxon>Pentapetalae</taxon>
        <taxon>rosids</taxon>
        <taxon>fabids</taxon>
        <taxon>Rosales</taxon>
        <taxon>Rosaceae</taxon>
        <taxon>Amygdaloideae</taxon>
        <taxon>Amygdaleae</taxon>
        <taxon>Prunus</taxon>
    </lineage>
</organism>
<evidence type="ECO:0000313" key="2">
    <source>
        <dbReference type="EMBL" id="ONH95653.1"/>
    </source>
</evidence>
<evidence type="ECO:0000256" key="1">
    <source>
        <dbReference type="SAM" id="Phobius"/>
    </source>
</evidence>
<reference evidence="2 3" key="1">
    <citation type="journal article" date="2013" name="Nat. Genet.">
        <title>The high-quality draft genome of peach (Prunus persica) identifies unique patterns of genetic diversity, domestication and genome evolution.</title>
        <authorList>
            <consortium name="International Peach Genome Initiative"/>
            <person name="Verde I."/>
            <person name="Abbott A.G."/>
            <person name="Scalabrin S."/>
            <person name="Jung S."/>
            <person name="Shu S."/>
            <person name="Marroni F."/>
            <person name="Zhebentyayeva T."/>
            <person name="Dettori M.T."/>
            <person name="Grimwood J."/>
            <person name="Cattonaro F."/>
            <person name="Zuccolo A."/>
            <person name="Rossini L."/>
            <person name="Jenkins J."/>
            <person name="Vendramin E."/>
            <person name="Meisel L.A."/>
            <person name="Decroocq V."/>
            <person name="Sosinski B."/>
            <person name="Prochnik S."/>
            <person name="Mitros T."/>
            <person name="Policriti A."/>
            <person name="Cipriani G."/>
            <person name="Dondini L."/>
            <person name="Ficklin S."/>
            <person name="Goodstein D.M."/>
            <person name="Xuan P."/>
            <person name="Del Fabbro C."/>
            <person name="Aramini V."/>
            <person name="Copetti D."/>
            <person name="Gonzalez S."/>
            <person name="Horner D.S."/>
            <person name="Falchi R."/>
            <person name="Lucas S."/>
            <person name="Mica E."/>
            <person name="Maldonado J."/>
            <person name="Lazzari B."/>
            <person name="Bielenberg D."/>
            <person name="Pirona R."/>
            <person name="Miculan M."/>
            <person name="Barakat A."/>
            <person name="Testolin R."/>
            <person name="Stella A."/>
            <person name="Tartarini S."/>
            <person name="Tonutti P."/>
            <person name="Arus P."/>
            <person name="Orellana A."/>
            <person name="Wells C."/>
            <person name="Main D."/>
            <person name="Vizzotto G."/>
            <person name="Silva H."/>
            <person name="Salamini F."/>
            <person name="Schmutz J."/>
            <person name="Morgante M."/>
            <person name="Rokhsar D.S."/>
        </authorList>
    </citation>
    <scope>NUCLEOTIDE SEQUENCE [LARGE SCALE GENOMIC DNA]</scope>
    <source>
        <strain evidence="3">cv. Nemared</strain>
    </source>
</reference>
<keyword evidence="1" id="KW-1133">Transmembrane helix</keyword>
<keyword evidence="1" id="KW-0812">Transmembrane</keyword>
<proteinExistence type="predicted"/>
<keyword evidence="1" id="KW-0472">Membrane</keyword>
<protein>
    <submittedName>
        <fullName evidence="2">Uncharacterized protein</fullName>
    </submittedName>
</protein>
<dbReference type="EMBL" id="CM007657">
    <property type="protein sequence ID" value="ONH95653.1"/>
    <property type="molecule type" value="Genomic_DNA"/>
</dbReference>
<name>A0A251N8I5_PRUPE</name>
<evidence type="ECO:0000313" key="3">
    <source>
        <dbReference type="Proteomes" id="UP000006882"/>
    </source>
</evidence>
<feature type="transmembrane region" description="Helical" evidence="1">
    <location>
        <begin position="49"/>
        <end position="70"/>
    </location>
</feature>
<gene>
    <name evidence="2" type="ORF">PRUPE_7G083300</name>
</gene>
<dbReference type="Proteomes" id="UP000006882">
    <property type="component" value="Chromosome G7"/>
</dbReference>
<accession>A0A251N8I5</accession>
<dbReference type="Gramene" id="ONH95653">
    <property type="protein sequence ID" value="ONH95653"/>
    <property type="gene ID" value="PRUPE_7G083300"/>
</dbReference>